<feature type="transmembrane region" description="Helical" evidence="18">
    <location>
        <begin position="7"/>
        <end position="26"/>
    </location>
</feature>
<dbReference type="GO" id="GO:0003881">
    <property type="term" value="F:CDP-diacylglycerol-inositol 3-phosphatidyltransferase activity"/>
    <property type="evidence" value="ECO:0007669"/>
    <property type="project" value="UniProtKB-UniRule"/>
</dbReference>
<keyword evidence="12 16" id="KW-0443">Lipid metabolism</keyword>
<dbReference type="PANTHER" id="PTHR15362:SF4">
    <property type="entry name" value="CDP-DIACYLGLYCEROL--INOSITOL 3-PHOSPHATIDYLTRANSFERASE"/>
    <property type="match status" value="1"/>
</dbReference>
<dbReference type="InterPro" id="IPR014387">
    <property type="entry name" value="CDP_diag_ino_3_P_euk"/>
</dbReference>
<feature type="transmembrane region" description="Helical" evidence="18">
    <location>
        <begin position="188"/>
        <end position="207"/>
    </location>
</feature>
<comment type="subcellular location">
    <subcellularLocation>
        <location evidence="3">Membrane</location>
        <topology evidence="3">Multi-pass membrane protein</topology>
    </subcellularLocation>
</comment>
<dbReference type="GO" id="GO:0016020">
    <property type="term" value="C:membrane"/>
    <property type="evidence" value="ECO:0007669"/>
    <property type="project" value="UniProtKB-SubCell"/>
</dbReference>
<dbReference type="Gene3D" id="1.20.120.1760">
    <property type="match status" value="1"/>
</dbReference>
<evidence type="ECO:0000256" key="1">
    <source>
        <dbReference type="ARBA" id="ARBA00001936"/>
    </source>
</evidence>
<comment type="cofactor">
    <cofactor evidence="2">
        <name>Mg(2+)</name>
        <dbReference type="ChEBI" id="CHEBI:18420"/>
    </cofactor>
</comment>
<reference evidence="19" key="1">
    <citation type="submission" date="2022-08" db="EMBL/GenBank/DDBJ databases">
        <title>Novel sulphate-reducing endosymbionts in the free-living metamonad Anaeramoeba.</title>
        <authorList>
            <person name="Jerlstrom-Hultqvist J."/>
            <person name="Cepicka I."/>
            <person name="Gallot-Lavallee L."/>
            <person name="Salas-Leiva D."/>
            <person name="Curtis B.A."/>
            <person name="Zahonova K."/>
            <person name="Pipaliya S."/>
            <person name="Dacks J."/>
            <person name="Roger A.J."/>
        </authorList>
    </citation>
    <scope>NUCLEOTIDE SEQUENCE</scope>
    <source>
        <strain evidence="19">Busselton2</strain>
    </source>
</reference>
<keyword evidence="10" id="KW-0460">Magnesium</keyword>
<keyword evidence="15 16" id="KW-1208">Phospholipid metabolism</keyword>
<evidence type="ECO:0000256" key="5">
    <source>
        <dbReference type="ARBA" id="ARBA00013212"/>
    </source>
</evidence>
<evidence type="ECO:0000256" key="3">
    <source>
        <dbReference type="ARBA" id="ARBA00004141"/>
    </source>
</evidence>
<organism evidence="19 20">
    <name type="scientific">Anaeramoeba flamelloides</name>
    <dbReference type="NCBI Taxonomy" id="1746091"/>
    <lineage>
        <taxon>Eukaryota</taxon>
        <taxon>Metamonada</taxon>
        <taxon>Anaeramoebidae</taxon>
        <taxon>Anaeramoeba</taxon>
    </lineage>
</organism>
<gene>
    <name evidence="19" type="ORF">M0812_15765</name>
</gene>
<dbReference type="AlphaFoldDB" id="A0AAV7ZCI6"/>
<sequence>MVHPALYVPNIIGYLRTIFLILSWVYSLKDPVLYVIFYSVSYILDALDGHTARLLNQCSRFGAVLDMVIDRASTSCLFVVLSNVYPNWGVIFSCLISLDISSHFMQMYSALYSKKDSHKDPQGQNFLLRLYYGNKFFLGLLVTMAEVFNIFLYLSYFDSIYGITVPLFKTFLPPDIIVTLQQFVPQQFLNMNIFGFVALLSLPLAALKHFINLVQLLSASSVLIALDQESYVFGDKTNKNKKKK</sequence>
<dbReference type="EMBL" id="JANTQA010000032">
    <property type="protein sequence ID" value="KAJ3439726.1"/>
    <property type="molecule type" value="Genomic_DNA"/>
</dbReference>
<dbReference type="EC" id="2.7.8.11" evidence="5 16"/>
<evidence type="ECO:0000256" key="6">
    <source>
        <dbReference type="ARBA" id="ARBA00022516"/>
    </source>
</evidence>
<keyword evidence="11 18" id="KW-1133">Transmembrane helix</keyword>
<dbReference type="InterPro" id="IPR043130">
    <property type="entry name" value="CDP-OH_PTrfase_TM_dom"/>
</dbReference>
<evidence type="ECO:0000256" key="2">
    <source>
        <dbReference type="ARBA" id="ARBA00001946"/>
    </source>
</evidence>
<dbReference type="GO" id="GO:0005794">
    <property type="term" value="C:Golgi apparatus"/>
    <property type="evidence" value="ECO:0007669"/>
    <property type="project" value="TreeGrafter"/>
</dbReference>
<dbReference type="GO" id="GO:0046872">
    <property type="term" value="F:metal ion binding"/>
    <property type="evidence" value="ECO:0007669"/>
    <property type="project" value="UniProtKB-KW"/>
</dbReference>
<evidence type="ECO:0000256" key="11">
    <source>
        <dbReference type="ARBA" id="ARBA00022989"/>
    </source>
</evidence>
<keyword evidence="9" id="KW-0479">Metal-binding</keyword>
<evidence type="ECO:0000256" key="9">
    <source>
        <dbReference type="ARBA" id="ARBA00022723"/>
    </source>
</evidence>
<evidence type="ECO:0000256" key="18">
    <source>
        <dbReference type="SAM" id="Phobius"/>
    </source>
</evidence>
<dbReference type="GO" id="GO:0006661">
    <property type="term" value="P:phosphatidylinositol biosynthetic process"/>
    <property type="evidence" value="ECO:0007669"/>
    <property type="project" value="TreeGrafter"/>
</dbReference>
<evidence type="ECO:0000256" key="14">
    <source>
        <dbReference type="ARBA" id="ARBA00023209"/>
    </source>
</evidence>
<keyword evidence="6 16" id="KW-0444">Lipid biosynthesis</keyword>
<proteinExistence type="inferred from homology"/>
<comment type="similarity">
    <text evidence="4 16 17">Belongs to the CDP-alcohol phosphatidyltransferase class-I family.</text>
</comment>
<dbReference type="InterPro" id="IPR048254">
    <property type="entry name" value="CDP_ALCOHOL_P_TRANSF_CS"/>
</dbReference>
<dbReference type="Proteomes" id="UP001146793">
    <property type="component" value="Unassembled WGS sequence"/>
</dbReference>
<accession>A0AAV7ZCI6</accession>
<keyword evidence="14 16" id="KW-0594">Phospholipid biosynthesis</keyword>
<keyword evidence="13 16" id="KW-0472">Membrane</keyword>
<evidence type="ECO:0000256" key="15">
    <source>
        <dbReference type="ARBA" id="ARBA00023264"/>
    </source>
</evidence>
<dbReference type="Pfam" id="PF01066">
    <property type="entry name" value="CDP-OH_P_transf"/>
    <property type="match status" value="1"/>
</dbReference>
<evidence type="ECO:0000256" key="8">
    <source>
        <dbReference type="ARBA" id="ARBA00022692"/>
    </source>
</evidence>
<evidence type="ECO:0000256" key="12">
    <source>
        <dbReference type="ARBA" id="ARBA00023098"/>
    </source>
</evidence>
<keyword evidence="8 18" id="KW-0812">Transmembrane</keyword>
<evidence type="ECO:0000256" key="7">
    <source>
        <dbReference type="ARBA" id="ARBA00022679"/>
    </source>
</evidence>
<dbReference type="InterPro" id="IPR000462">
    <property type="entry name" value="CDP-OH_P_trans"/>
</dbReference>
<protein>
    <recommendedName>
        <fullName evidence="5 16">CDP-diacylglycerol--inositol 3-phosphatidyltransferase</fullName>
        <ecNumber evidence="5 16">2.7.8.11</ecNumber>
    </recommendedName>
</protein>
<evidence type="ECO:0000256" key="16">
    <source>
        <dbReference type="PIRNR" id="PIRNR000848"/>
    </source>
</evidence>
<evidence type="ECO:0000313" key="19">
    <source>
        <dbReference type="EMBL" id="KAJ3439726.1"/>
    </source>
</evidence>
<name>A0AAV7ZCI6_9EUKA</name>
<dbReference type="PANTHER" id="PTHR15362">
    <property type="entry name" value="PHOSPHATIDYLINOSITOL SYNTHASE"/>
    <property type="match status" value="1"/>
</dbReference>
<comment type="caution">
    <text evidence="19">The sequence shown here is derived from an EMBL/GenBank/DDBJ whole genome shotgun (WGS) entry which is preliminary data.</text>
</comment>
<evidence type="ECO:0000256" key="4">
    <source>
        <dbReference type="ARBA" id="ARBA00010441"/>
    </source>
</evidence>
<comment type="catalytic activity">
    <reaction evidence="16">
        <text>a CDP-1,2-diacyl-sn-glycerol + myo-inositol = a 1,2-diacyl-sn-glycero-3-phospho-(1D-myo-inositol) + CMP + H(+)</text>
        <dbReference type="Rhea" id="RHEA:11580"/>
        <dbReference type="ChEBI" id="CHEBI:15378"/>
        <dbReference type="ChEBI" id="CHEBI:17268"/>
        <dbReference type="ChEBI" id="CHEBI:57880"/>
        <dbReference type="ChEBI" id="CHEBI:58332"/>
        <dbReference type="ChEBI" id="CHEBI:60377"/>
        <dbReference type="EC" id="2.7.8.11"/>
    </reaction>
</comment>
<dbReference type="PIRSF" id="PIRSF000848">
    <property type="entry name" value="CDP_diag_ino_3_P"/>
    <property type="match status" value="1"/>
</dbReference>
<comment type="cofactor">
    <cofactor evidence="1">
        <name>Mn(2+)</name>
        <dbReference type="ChEBI" id="CHEBI:29035"/>
    </cofactor>
</comment>
<feature type="transmembrane region" description="Helical" evidence="18">
    <location>
        <begin position="87"/>
        <end position="105"/>
    </location>
</feature>
<dbReference type="PROSITE" id="PS00379">
    <property type="entry name" value="CDP_ALCOHOL_P_TRANSF"/>
    <property type="match status" value="1"/>
</dbReference>
<evidence type="ECO:0000256" key="17">
    <source>
        <dbReference type="RuleBase" id="RU003750"/>
    </source>
</evidence>
<evidence type="ECO:0000256" key="13">
    <source>
        <dbReference type="ARBA" id="ARBA00023136"/>
    </source>
</evidence>
<evidence type="ECO:0000256" key="10">
    <source>
        <dbReference type="ARBA" id="ARBA00022842"/>
    </source>
</evidence>
<evidence type="ECO:0000313" key="20">
    <source>
        <dbReference type="Proteomes" id="UP001146793"/>
    </source>
</evidence>
<keyword evidence="7 16" id="KW-0808">Transferase</keyword>